<dbReference type="EMBL" id="LR899009">
    <property type="protein sequence ID" value="CAD7077816.1"/>
    <property type="molecule type" value="Genomic_DNA"/>
</dbReference>
<evidence type="ECO:0000313" key="10">
    <source>
        <dbReference type="EMBL" id="CAD7077816.1"/>
    </source>
</evidence>
<evidence type="ECO:0000256" key="1">
    <source>
        <dbReference type="ARBA" id="ARBA00004414"/>
    </source>
</evidence>
<keyword evidence="5" id="KW-0479">Metal-binding</keyword>
<dbReference type="AlphaFoldDB" id="A0A7R8UBN9"/>
<accession>A0A7R8UBN9</accession>
<sequence>MSEVIIVNKSVHKFGNKSFWCYCPECGHRIKTRTKYIPTRGAHLLAILLCLSMCLPFICLPYFLPSCQDVEHYCPSCNAYIGTFKSKHMKWNWREMKWVYTE</sequence>
<dbReference type="InterPro" id="IPR037519">
    <property type="entry name" value="LITAF_fam"/>
</dbReference>
<proteinExistence type="inferred from homology"/>
<dbReference type="InterPro" id="IPR006629">
    <property type="entry name" value="LITAF"/>
</dbReference>
<dbReference type="GO" id="GO:0008270">
    <property type="term" value="F:zinc ion binding"/>
    <property type="evidence" value="ECO:0007669"/>
    <property type="project" value="TreeGrafter"/>
</dbReference>
<dbReference type="Pfam" id="PF10601">
    <property type="entry name" value="zf-LITAF-like"/>
    <property type="match status" value="1"/>
</dbReference>
<dbReference type="Proteomes" id="UP000594454">
    <property type="component" value="Chromosome 1"/>
</dbReference>
<dbReference type="GO" id="GO:0031902">
    <property type="term" value="C:late endosome membrane"/>
    <property type="evidence" value="ECO:0007669"/>
    <property type="project" value="UniProtKB-SubCell"/>
</dbReference>
<dbReference type="PANTHER" id="PTHR23292">
    <property type="entry name" value="LIPOPOLYSACCHARIDE-INDUCED TUMOR NECROSIS FACTOR-ALPHA FACTOR"/>
    <property type="match status" value="1"/>
</dbReference>
<dbReference type="GO" id="GO:0005765">
    <property type="term" value="C:lysosomal membrane"/>
    <property type="evidence" value="ECO:0007669"/>
    <property type="project" value="UniProtKB-SubCell"/>
</dbReference>
<evidence type="ECO:0000256" key="4">
    <source>
        <dbReference type="ARBA" id="ARBA00005975"/>
    </source>
</evidence>
<evidence type="ECO:0000256" key="6">
    <source>
        <dbReference type="ARBA" id="ARBA00022833"/>
    </source>
</evidence>
<dbReference type="OrthoDB" id="5599753at2759"/>
<evidence type="ECO:0000256" key="5">
    <source>
        <dbReference type="ARBA" id="ARBA00022723"/>
    </source>
</evidence>
<comment type="similarity">
    <text evidence="4">Belongs to the CDIP1/LITAF family.</text>
</comment>
<feature type="domain" description="LITAF" evidence="9">
    <location>
        <begin position="2"/>
        <end position="86"/>
    </location>
</feature>
<evidence type="ECO:0000256" key="2">
    <source>
        <dbReference type="ARBA" id="ARBA00004481"/>
    </source>
</evidence>
<evidence type="ECO:0000256" key="3">
    <source>
        <dbReference type="ARBA" id="ARBA00004630"/>
    </source>
</evidence>
<dbReference type="SMART" id="SM00714">
    <property type="entry name" value="LITAF"/>
    <property type="match status" value="1"/>
</dbReference>
<dbReference type="OMA" id="HIGTYSI"/>
<feature type="transmembrane region" description="Helical" evidence="8">
    <location>
        <begin position="41"/>
        <end position="64"/>
    </location>
</feature>
<evidence type="ECO:0000256" key="7">
    <source>
        <dbReference type="ARBA" id="ARBA00023136"/>
    </source>
</evidence>
<keyword evidence="11" id="KW-1185">Reference proteome</keyword>
<name>A0A7R8UBN9_HERIL</name>
<protein>
    <recommendedName>
        <fullName evidence="9">LITAF domain-containing protein</fullName>
    </recommendedName>
</protein>
<evidence type="ECO:0000313" key="11">
    <source>
        <dbReference type="Proteomes" id="UP000594454"/>
    </source>
</evidence>
<dbReference type="PANTHER" id="PTHR23292:SF14">
    <property type="entry name" value="FI16615P1-RELATED"/>
    <property type="match status" value="1"/>
</dbReference>
<keyword evidence="8" id="KW-1133">Transmembrane helix</keyword>
<dbReference type="InParanoid" id="A0A7R8UBN9"/>
<organism evidence="10 11">
    <name type="scientific">Hermetia illucens</name>
    <name type="common">Black soldier fly</name>
    <dbReference type="NCBI Taxonomy" id="343691"/>
    <lineage>
        <taxon>Eukaryota</taxon>
        <taxon>Metazoa</taxon>
        <taxon>Ecdysozoa</taxon>
        <taxon>Arthropoda</taxon>
        <taxon>Hexapoda</taxon>
        <taxon>Insecta</taxon>
        <taxon>Pterygota</taxon>
        <taxon>Neoptera</taxon>
        <taxon>Endopterygota</taxon>
        <taxon>Diptera</taxon>
        <taxon>Brachycera</taxon>
        <taxon>Stratiomyomorpha</taxon>
        <taxon>Stratiomyidae</taxon>
        <taxon>Hermetiinae</taxon>
        <taxon>Hermetia</taxon>
    </lineage>
</organism>
<evidence type="ECO:0000256" key="8">
    <source>
        <dbReference type="SAM" id="Phobius"/>
    </source>
</evidence>
<dbReference type="PROSITE" id="PS51837">
    <property type="entry name" value="LITAF"/>
    <property type="match status" value="1"/>
</dbReference>
<keyword evidence="6" id="KW-0862">Zinc</keyword>
<keyword evidence="8" id="KW-0812">Transmembrane</keyword>
<comment type="subcellular location">
    <subcellularLocation>
        <location evidence="2">Endosome membrane</location>
        <topology evidence="2">Peripheral membrane protein</topology>
    </subcellularLocation>
    <subcellularLocation>
        <location evidence="1">Late endosome membrane</location>
    </subcellularLocation>
    <subcellularLocation>
        <location evidence="3">Lysosome membrane</location>
        <topology evidence="3">Peripheral membrane protein</topology>
        <orientation evidence="3">Cytoplasmic side</orientation>
    </subcellularLocation>
</comment>
<keyword evidence="7 8" id="KW-0472">Membrane</keyword>
<gene>
    <name evidence="10" type="ORF">HERILL_LOCUS1127</name>
</gene>
<reference evidence="10 11" key="1">
    <citation type="submission" date="2020-11" db="EMBL/GenBank/DDBJ databases">
        <authorList>
            <person name="Wallbank WR R."/>
            <person name="Pardo Diaz C."/>
            <person name="Kozak K."/>
            <person name="Martin S."/>
            <person name="Jiggins C."/>
            <person name="Moest M."/>
            <person name="Warren A I."/>
            <person name="Generalovic N T."/>
            <person name="Byers J.R.P. K."/>
            <person name="Montejo-Kovacevich G."/>
            <person name="Yen C E."/>
        </authorList>
    </citation>
    <scope>NUCLEOTIDE SEQUENCE [LARGE SCALE GENOMIC DNA]</scope>
</reference>
<evidence type="ECO:0000259" key="9">
    <source>
        <dbReference type="PROSITE" id="PS51837"/>
    </source>
</evidence>